<name>A0AAV2JPW7_KNICA</name>
<sequence>MGTDRTEGYRQSDTNEYGGTDRYKRVRVQTDINGYGRTDRFKRSLARIPCHMFTNFLNHDPGDVPELHLLRWWLQETQDKRTSR</sequence>
<dbReference type="AlphaFoldDB" id="A0AAV2JPW7"/>
<evidence type="ECO:0000313" key="2">
    <source>
        <dbReference type="EMBL" id="CAL1579748.1"/>
    </source>
</evidence>
<dbReference type="EMBL" id="OZ035836">
    <property type="protein sequence ID" value="CAL1579748.1"/>
    <property type="molecule type" value="Genomic_DNA"/>
</dbReference>
<accession>A0AAV2JPW7</accession>
<gene>
    <name evidence="2" type="ORF">KC01_LOCUS10731</name>
</gene>
<feature type="region of interest" description="Disordered" evidence="1">
    <location>
        <begin position="1"/>
        <end position="22"/>
    </location>
</feature>
<reference evidence="2 3" key="1">
    <citation type="submission" date="2024-04" db="EMBL/GenBank/DDBJ databases">
        <authorList>
            <person name="Waldvogel A.-M."/>
            <person name="Schoenle A."/>
        </authorList>
    </citation>
    <scope>NUCLEOTIDE SEQUENCE [LARGE SCALE GENOMIC DNA]</scope>
</reference>
<protein>
    <submittedName>
        <fullName evidence="2">Uncharacterized protein</fullName>
    </submittedName>
</protein>
<dbReference type="Proteomes" id="UP001497482">
    <property type="component" value="Chromosome 14"/>
</dbReference>
<evidence type="ECO:0000256" key="1">
    <source>
        <dbReference type="SAM" id="MobiDB-lite"/>
    </source>
</evidence>
<proteinExistence type="predicted"/>
<organism evidence="2 3">
    <name type="scientific">Knipowitschia caucasica</name>
    <name type="common">Caucasian dwarf goby</name>
    <name type="synonym">Pomatoschistus caucasicus</name>
    <dbReference type="NCBI Taxonomy" id="637954"/>
    <lineage>
        <taxon>Eukaryota</taxon>
        <taxon>Metazoa</taxon>
        <taxon>Chordata</taxon>
        <taxon>Craniata</taxon>
        <taxon>Vertebrata</taxon>
        <taxon>Euteleostomi</taxon>
        <taxon>Actinopterygii</taxon>
        <taxon>Neopterygii</taxon>
        <taxon>Teleostei</taxon>
        <taxon>Neoteleostei</taxon>
        <taxon>Acanthomorphata</taxon>
        <taxon>Gobiaria</taxon>
        <taxon>Gobiiformes</taxon>
        <taxon>Gobioidei</taxon>
        <taxon>Gobiidae</taxon>
        <taxon>Gobiinae</taxon>
        <taxon>Knipowitschia</taxon>
    </lineage>
</organism>
<evidence type="ECO:0000313" key="3">
    <source>
        <dbReference type="Proteomes" id="UP001497482"/>
    </source>
</evidence>
<feature type="compositionally biased region" description="Basic and acidic residues" evidence="1">
    <location>
        <begin position="1"/>
        <end position="10"/>
    </location>
</feature>
<keyword evidence="3" id="KW-1185">Reference proteome</keyword>